<dbReference type="AlphaFoldDB" id="A0A8S4R254"/>
<reference evidence="1" key="1">
    <citation type="submission" date="2022-03" db="EMBL/GenBank/DDBJ databases">
        <authorList>
            <person name="Lindestad O."/>
        </authorList>
    </citation>
    <scope>NUCLEOTIDE SEQUENCE</scope>
</reference>
<sequence length="70" mass="7784">MITKQLPTKQTLDIPLFRACMETDETPIHLMLQCYGVAEQRKAHLLGSSASPHEALGDLGALLSFWNELC</sequence>
<dbReference type="EMBL" id="CAKXAJ010024767">
    <property type="protein sequence ID" value="CAH2229999.1"/>
    <property type="molecule type" value="Genomic_DNA"/>
</dbReference>
<evidence type="ECO:0000313" key="2">
    <source>
        <dbReference type="Proteomes" id="UP000838756"/>
    </source>
</evidence>
<keyword evidence="2" id="KW-1185">Reference proteome</keyword>
<organism evidence="1 2">
    <name type="scientific">Pararge aegeria aegeria</name>
    <dbReference type="NCBI Taxonomy" id="348720"/>
    <lineage>
        <taxon>Eukaryota</taxon>
        <taxon>Metazoa</taxon>
        <taxon>Ecdysozoa</taxon>
        <taxon>Arthropoda</taxon>
        <taxon>Hexapoda</taxon>
        <taxon>Insecta</taxon>
        <taxon>Pterygota</taxon>
        <taxon>Neoptera</taxon>
        <taxon>Endopterygota</taxon>
        <taxon>Lepidoptera</taxon>
        <taxon>Glossata</taxon>
        <taxon>Ditrysia</taxon>
        <taxon>Papilionoidea</taxon>
        <taxon>Nymphalidae</taxon>
        <taxon>Satyrinae</taxon>
        <taxon>Satyrini</taxon>
        <taxon>Parargina</taxon>
        <taxon>Pararge</taxon>
    </lineage>
</organism>
<evidence type="ECO:0000313" key="1">
    <source>
        <dbReference type="EMBL" id="CAH2229999.1"/>
    </source>
</evidence>
<gene>
    <name evidence="1" type="primary">jg20211</name>
    <name evidence="1" type="ORF">PAEG_LOCUS9278</name>
</gene>
<comment type="caution">
    <text evidence="1">The sequence shown here is derived from an EMBL/GenBank/DDBJ whole genome shotgun (WGS) entry which is preliminary data.</text>
</comment>
<dbReference type="OrthoDB" id="5419617at2759"/>
<protein>
    <submittedName>
        <fullName evidence="1">Jg20211 protein</fullName>
    </submittedName>
</protein>
<accession>A0A8S4R254</accession>
<dbReference type="Proteomes" id="UP000838756">
    <property type="component" value="Unassembled WGS sequence"/>
</dbReference>
<name>A0A8S4R254_9NEOP</name>
<proteinExistence type="predicted"/>